<evidence type="ECO:0000313" key="3">
    <source>
        <dbReference type="Proteomes" id="UP000002785"/>
    </source>
</evidence>
<evidence type="ECO:0000313" key="2">
    <source>
        <dbReference type="EMBL" id="EFH28501.1"/>
    </source>
</evidence>
<dbReference type="Proteomes" id="UP000002785">
    <property type="component" value="Chromosome"/>
</dbReference>
<evidence type="ECO:0008006" key="4">
    <source>
        <dbReference type="Google" id="ProtNLM"/>
    </source>
</evidence>
<reference evidence="2" key="1">
    <citation type="submission" date="2009-10" db="EMBL/GenBank/DDBJ databases">
        <title>The genome sequence of Streptomyces sviceus strain ATCC 29083.</title>
        <authorList>
            <consortium name="The Broad Institute Genome Sequencing Platform"/>
            <consortium name="Broad Institute Microbial Sequencing Center"/>
            <person name="Fischbach M."/>
            <person name="Godfrey P."/>
            <person name="Ward D."/>
            <person name="Young S."/>
            <person name="Zeng Q."/>
            <person name="Koehrsen M."/>
            <person name="Alvarado L."/>
            <person name="Berlin A.M."/>
            <person name="Bochicchio J."/>
            <person name="Borenstein D."/>
            <person name="Chapman S.B."/>
            <person name="Chen Z."/>
            <person name="Engels R."/>
            <person name="Freedman E."/>
            <person name="Gellesch M."/>
            <person name="Goldberg J."/>
            <person name="Griggs A."/>
            <person name="Gujja S."/>
            <person name="Heilman E.R."/>
            <person name="Heiman D.I."/>
            <person name="Hepburn T.A."/>
            <person name="Howarth C."/>
            <person name="Jen D."/>
            <person name="Larson L."/>
            <person name="Lewis B."/>
            <person name="Mehta T."/>
            <person name="Park D."/>
            <person name="Pearson M."/>
            <person name="Richards J."/>
            <person name="Roberts A."/>
            <person name="Saif S."/>
            <person name="Shea T.D."/>
            <person name="Shenoy N."/>
            <person name="Sisk P."/>
            <person name="Stolte C."/>
            <person name="Sykes S.N."/>
            <person name="Thomson T."/>
            <person name="Walk T."/>
            <person name="White J."/>
            <person name="Yandava C."/>
            <person name="Straight P."/>
            <person name="Clardy J."/>
            <person name="Hung D."/>
            <person name="Kolter R."/>
            <person name="Mekalanos J."/>
            <person name="Walker S."/>
            <person name="Walsh C.T."/>
            <person name="Wieland-Brown L.C."/>
            <person name="Haas B."/>
            <person name="Nusbaum C."/>
            <person name="Birren B."/>
        </authorList>
    </citation>
    <scope>NUCLEOTIDE SEQUENCE [LARGE SCALE GENOMIC DNA]</scope>
    <source>
        <strain evidence="2">ATCC 29083</strain>
    </source>
</reference>
<sequence length="99" mass="9811">MPSPSAVVVLVGAAALGQAWFGLLLVVAYGVGLALTLTAAGFAVVRLGSGVTRLLDRRPRLAASPMTALVRRTAPLMSAFVVVALGAGLVLKGAASALG</sequence>
<dbReference type="EMBL" id="CM000951">
    <property type="protein sequence ID" value="EFH28501.1"/>
    <property type="molecule type" value="Genomic_DNA"/>
</dbReference>
<keyword evidence="1" id="KW-0472">Membrane</keyword>
<dbReference type="AlphaFoldDB" id="D6XCM9"/>
<proteinExistence type="predicted"/>
<gene>
    <name evidence="2" type="ORF">SSEG_10735</name>
</gene>
<protein>
    <recommendedName>
        <fullName evidence="4">Nickel transporter</fullName>
    </recommendedName>
</protein>
<keyword evidence="1" id="KW-0812">Transmembrane</keyword>
<keyword evidence="1" id="KW-1133">Transmembrane helix</keyword>
<evidence type="ECO:0000256" key="1">
    <source>
        <dbReference type="SAM" id="Phobius"/>
    </source>
</evidence>
<dbReference type="eggNOG" id="COG2215">
    <property type="taxonomic scope" value="Bacteria"/>
</dbReference>
<feature type="transmembrane region" description="Helical" evidence="1">
    <location>
        <begin position="69"/>
        <end position="91"/>
    </location>
</feature>
<organism evidence="2 3">
    <name type="scientific">Streptomyces sviceus (strain ATCC 29083 / DSM 924 / JCM 4929 / NBRC 13980 / NCIMB 11184 / NRRL 5439 / UC 5370)</name>
    <dbReference type="NCBI Taxonomy" id="463191"/>
    <lineage>
        <taxon>Bacteria</taxon>
        <taxon>Bacillati</taxon>
        <taxon>Actinomycetota</taxon>
        <taxon>Actinomycetes</taxon>
        <taxon>Kitasatosporales</taxon>
        <taxon>Streptomycetaceae</taxon>
        <taxon>Streptomyces</taxon>
    </lineage>
</organism>
<accession>D6XCM9</accession>
<name>D6XCM9_STRX2</name>
<keyword evidence="3" id="KW-1185">Reference proteome</keyword>
<dbReference type="HOGENOM" id="CLU_2319015_0_0_11"/>
<feature type="transmembrane region" description="Helical" evidence="1">
    <location>
        <begin position="27"/>
        <end position="48"/>
    </location>
</feature>